<comment type="caution">
    <text evidence="1">The sequence shown here is derived from an EMBL/GenBank/DDBJ whole genome shotgun (WGS) entry which is preliminary data.</text>
</comment>
<sequence length="74" mass="7658">MKAGNVPAPTRLLPILTSPPGAGDRALAVAIHYDPVALLHRIRSPAIRGAGTTVKRGNHLHLGGSHPSEWALAG</sequence>
<dbReference type="EMBL" id="BOOK01000056">
    <property type="protein sequence ID" value="GII04772.1"/>
    <property type="molecule type" value="Genomic_DNA"/>
</dbReference>
<accession>A0A8J3T296</accession>
<protein>
    <submittedName>
        <fullName evidence="1">Uncharacterized protein</fullName>
    </submittedName>
</protein>
<organism evidence="1 2">
    <name type="scientific">Planobispora takensis</name>
    <dbReference type="NCBI Taxonomy" id="1367882"/>
    <lineage>
        <taxon>Bacteria</taxon>
        <taxon>Bacillati</taxon>
        <taxon>Actinomycetota</taxon>
        <taxon>Actinomycetes</taxon>
        <taxon>Streptosporangiales</taxon>
        <taxon>Streptosporangiaceae</taxon>
        <taxon>Planobispora</taxon>
    </lineage>
</organism>
<dbReference type="Proteomes" id="UP000634476">
    <property type="component" value="Unassembled WGS sequence"/>
</dbReference>
<evidence type="ECO:0000313" key="2">
    <source>
        <dbReference type="Proteomes" id="UP000634476"/>
    </source>
</evidence>
<dbReference type="AlphaFoldDB" id="A0A8J3T296"/>
<reference evidence="1" key="1">
    <citation type="submission" date="2021-01" db="EMBL/GenBank/DDBJ databases">
        <title>Whole genome shotgun sequence of Planobispora takensis NBRC 109077.</title>
        <authorList>
            <person name="Komaki H."/>
            <person name="Tamura T."/>
        </authorList>
    </citation>
    <scope>NUCLEOTIDE SEQUENCE</scope>
    <source>
        <strain evidence="1">NBRC 109077</strain>
    </source>
</reference>
<name>A0A8J3T296_9ACTN</name>
<keyword evidence="2" id="KW-1185">Reference proteome</keyword>
<gene>
    <name evidence="1" type="ORF">Pta02_67800</name>
</gene>
<evidence type="ECO:0000313" key="1">
    <source>
        <dbReference type="EMBL" id="GII04772.1"/>
    </source>
</evidence>
<proteinExistence type="predicted"/>